<reference evidence="3" key="1">
    <citation type="submission" date="2013-03" db="EMBL/GenBank/DDBJ databases">
        <title>Genome sequence of Chthonomonas calidirosea, the first sequenced genome from the Armatimonadetes phylum (formally candidate division OP10).</title>
        <authorList>
            <person name="Lee K.C.Y."/>
            <person name="Morgan X.C."/>
            <person name="Dunfield P.F."/>
            <person name="Tamas I."/>
            <person name="Houghton K.M."/>
            <person name="Vyssotski M."/>
            <person name="Ryan J.L.J."/>
            <person name="Lagutin K."/>
            <person name="McDonald I.R."/>
            <person name="Stott M.B."/>
        </authorList>
    </citation>
    <scope>NUCLEOTIDE SEQUENCE [LARGE SCALE GENOMIC DNA]</scope>
    <source>
        <strain evidence="3">DSM 23976 / ICMP 18418 / T49</strain>
    </source>
</reference>
<dbReference type="Proteomes" id="UP000014227">
    <property type="component" value="Chromosome I"/>
</dbReference>
<proteinExistence type="inferred from homology"/>
<evidence type="ECO:0000313" key="3">
    <source>
        <dbReference type="Proteomes" id="UP000014227"/>
    </source>
</evidence>
<dbReference type="InParanoid" id="S0EW09"/>
<evidence type="ECO:0000256" key="1">
    <source>
        <dbReference type="ARBA" id="ARBA00010751"/>
    </source>
</evidence>
<comment type="similarity">
    <text evidence="1">Belongs to the UPF0145 family.</text>
</comment>
<evidence type="ECO:0000313" key="2">
    <source>
        <dbReference type="EMBL" id="CCW36027.1"/>
    </source>
</evidence>
<dbReference type="PANTHER" id="PTHR34068:SF2">
    <property type="entry name" value="UPF0145 PROTEIN SCO3412"/>
    <property type="match status" value="1"/>
</dbReference>
<dbReference type="SUPFAM" id="SSF117782">
    <property type="entry name" value="YbjQ-like"/>
    <property type="match status" value="2"/>
</dbReference>
<dbReference type="eggNOG" id="COG0393">
    <property type="taxonomic scope" value="Bacteria"/>
</dbReference>
<dbReference type="AlphaFoldDB" id="S0EW09"/>
<dbReference type="Gene3D" id="3.30.110.70">
    <property type="entry name" value="Hypothetical protein apc22750. Chain B"/>
    <property type="match status" value="2"/>
</dbReference>
<dbReference type="PATRIC" id="fig|1303518.3.peg.2307"/>
<dbReference type="InterPro" id="IPR035439">
    <property type="entry name" value="UPF0145_dom_sf"/>
</dbReference>
<dbReference type="HOGENOM" id="CLU_074779_0_0_0"/>
<accession>S0EW09</accession>
<dbReference type="STRING" id="454171.CP488_01873"/>
<dbReference type="OrthoDB" id="3289343at2"/>
<dbReference type="EMBL" id="HF951689">
    <property type="protein sequence ID" value="CCW36027.1"/>
    <property type="molecule type" value="Genomic_DNA"/>
</dbReference>
<organism evidence="2 3">
    <name type="scientific">Chthonomonas calidirosea (strain DSM 23976 / ICMP 18418 / T49)</name>
    <dbReference type="NCBI Taxonomy" id="1303518"/>
    <lineage>
        <taxon>Bacteria</taxon>
        <taxon>Bacillati</taxon>
        <taxon>Armatimonadota</taxon>
        <taxon>Chthonomonadia</taxon>
        <taxon>Chthonomonadales</taxon>
        <taxon>Chthonomonadaceae</taxon>
        <taxon>Chthonomonas</taxon>
    </lineage>
</organism>
<gene>
    <name evidence="2" type="ORF">CCALI_02220</name>
</gene>
<dbReference type="Pfam" id="PF01906">
    <property type="entry name" value="YbjQ_1"/>
    <property type="match status" value="2"/>
</dbReference>
<name>S0EW09_CHTCT</name>
<dbReference type="KEGG" id="ccz:CCALI_02220"/>
<dbReference type="InterPro" id="IPR002765">
    <property type="entry name" value="UPF0145_YbjQ-like"/>
</dbReference>
<dbReference type="RefSeq" id="WP_016483548.1">
    <property type="nucleotide sequence ID" value="NC_021487.1"/>
</dbReference>
<sequence>MSDYTPGSQAGLPEAARQRLLEMRGTAEKRAFFTSDLSVNEFLLVREAGFDPVGFVMGSSIYHIGFQFARVFQNQEMTVLTQAMYQARELAMTRMEEEADLLGADGIVGVRLEASQSAWGEGIAEFIAIGTAIRHRTGEHYRTHRNRPFTSDLSGQEFWTLLKAGYRPISLVMGVCVYHVAYRGFLQALNQMGRNVELQNYTQALYDARELALSRMQAEAEAEQAEGIVGTRVTESNYSWGSHTIEFFAVGTAVTSISKEHTIQSPQLVLPLNG</sequence>
<protein>
    <submittedName>
        <fullName evidence="2">Uncharacterized conserved protein</fullName>
    </submittedName>
</protein>
<keyword evidence="3" id="KW-1185">Reference proteome</keyword>
<dbReference type="PANTHER" id="PTHR34068">
    <property type="entry name" value="UPF0145 PROTEIN YBJQ"/>
    <property type="match status" value="1"/>
</dbReference>